<keyword evidence="7 11" id="KW-1133">Transmembrane helix</keyword>
<evidence type="ECO:0000313" key="12">
    <source>
        <dbReference type="EMBL" id="BET39230.1"/>
    </source>
</evidence>
<dbReference type="PANTHER" id="PTHR42823:SF3">
    <property type="entry name" value="ATP SYNTHASE SUBUNIT A, CHLOROPLASTIC"/>
    <property type="match status" value="1"/>
</dbReference>
<evidence type="ECO:0000256" key="3">
    <source>
        <dbReference type="ARBA" id="ARBA00022448"/>
    </source>
</evidence>
<proteinExistence type="inferred from homology"/>
<feature type="transmembrane region" description="Helical" evidence="11">
    <location>
        <begin position="202"/>
        <end position="224"/>
    </location>
</feature>
<feature type="transmembrane region" description="Helical" evidence="11">
    <location>
        <begin position="162"/>
        <end position="181"/>
    </location>
</feature>
<keyword evidence="13" id="KW-1185">Reference proteome</keyword>
<dbReference type="CDD" id="cd00310">
    <property type="entry name" value="ATP-synt_Fo_a_6"/>
    <property type="match status" value="1"/>
</dbReference>
<organism evidence="12 13">
    <name type="scientific">Spiroplasma ixodetis</name>
    <dbReference type="NCBI Taxonomy" id="2141"/>
    <lineage>
        <taxon>Bacteria</taxon>
        <taxon>Bacillati</taxon>
        <taxon>Mycoplasmatota</taxon>
        <taxon>Mollicutes</taxon>
        <taxon>Entomoplasmatales</taxon>
        <taxon>Spiroplasmataceae</taxon>
        <taxon>Spiroplasma</taxon>
    </lineage>
</organism>
<dbReference type="EMBL" id="AP028955">
    <property type="protein sequence ID" value="BET39230.1"/>
    <property type="molecule type" value="Genomic_DNA"/>
</dbReference>
<protein>
    <submittedName>
        <fullName evidence="12">F0F1 ATP synthase subunit A</fullName>
    </submittedName>
</protein>
<evidence type="ECO:0000256" key="4">
    <source>
        <dbReference type="ARBA" id="ARBA00022547"/>
    </source>
</evidence>
<keyword evidence="4" id="KW-0138">CF(0)</keyword>
<dbReference type="PRINTS" id="PR00123">
    <property type="entry name" value="ATPASEA"/>
</dbReference>
<feature type="transmembrane region" description="Helical" evidence="11">
    <location>
        <begin position="81"/>
        <end position="100"/>
    </location>
</feature>
<name>A0ABM8JPY9_9MOLU</name>
<evidence type="ECO:0000256" key="6">
    <source>
        <dbReference type="ARBA" id="ARBA00022781"/>
    </source>
</evidence>
<evidence type="ECO:0000313" key="13">
    <source>
        <dbReference type="Proteomes" id="UP001473424"/>
    </source>
</evidence>
<dbReference type="NCBIfam" id="NF004485">
    <property type="entry name" value="PRK05815.3-3"/>
    <property type="match status" value="1"/>
</dbReference>
<evidence type="ECO:0000256" key="9">
    <source>
        <dbReference type="ARBA" id="ARBA00023136"/>
    </source>
</evidence>
<dbReference type="InterPro" id="IPR023011">
    <property type="entry name" value="ATP_synth_F0_asu_AS"/>
</dbReference>
<dbReference type="PANTHER" id="PTHR42823">
    <property type="entry name" value="ATP SYNTHASE SUBUNIT A, CHLOROPLASTIC"/>
    <property type="match status" value="1"/>
</dbReference>
<keyword evidence="5 11" id="KW-0812">Transmembrane</keyword>
<evidence type="ECO:0000256" key="8">
    <source>
        <dbReference type="ARBA" id="ARBA00023065"/>
    </source>
</evidence>
<accession>A0ABM8JPY9</accession>
<dbReference type="PROSITE" id="PS00449">
    <property type="entry name" value="ATPASE_A"/>
    <property type="match status" value="1"/>
</dbReference>
<dbReference type="Proteomes" id="UP001473424">
    <property type="component" value="Chromosome"/>
</dbReference>
<dbReference type="InterPro" id="IPR045082">
    <property type="entry name" value="ATP_syn_F0_a_bact/chloroplast"/>
</dbReference>
<feature type="transmembrane region" description="Helical" evidence="11">
    <location>
        <begin position="15"/>
        <end position="37"/>
    </location>
</feature>
<gene>
    <name evidence="12" type="ORF">SAP269_18190</name>
</gene>
<reference evidence="13" key="1">
    <citation type="journal article" date="2024" name="FEMS Microbiol. Lett.">
        <title>Genomic insights into Spiroplasma endosymbionts that induce male-killing and protective phenotypes in the pea aphid.</title>
        <authorList>
            <person name="Arai H."/>
            <person name="Legeai F."/>
            <person name="Kageyama D."/>
            <person name="Sugio A."/>
            <person name="Simon J.C."/>
        </authorList>
    </citation>
    <scope>NUCLEOTIDE SEQUENCE [LARGE SCALE GENOMIC DNA]</scope>
    <source>
        <strain evidence="13">sAp269</strain>
    </source>
</reference>
<keyword evidence="10" id="KW-0066">ATP synthesis</keyword>
<evidence type="ECO:0000256" key="7">
    <source>
        <dbReference type="ARBA" id="ARBA00022989"/>
    </source>
</evidence>
<dbReference type="InterPro" id="IPR035908">
    <property type="entry name" value="F0_ATP_A_sf"/>
</dbReference>
<comment type="similarity">
    <text evidence="2">Belongs to the ATPase A chain family.</text>
</comment>
<dbReference type="NCBIfam" id="NF004487">
    <property type="entry name" value="PRK05815.3-5"/>
    <property type="match status" value="1"/>
</dbReference>
<comment type="subcellular location">
    <subcellularLocation>
        <location evidence="1">Membrane</location>
        <topology evidence="1">Multi-pass membrane protein</topology>
    </subcellularLocation>
</comment>
<dbReference type="InterPro" id="IPR000568">
    <property type="entry name" value="ATP_synth_F0_asu"/>
</dbReference>
<evidence type="ECO:0000256" key="2">
    <source>
        <dbReference type="ARBA" id="ARBA00006810"/>
    </source>
</evidence>
<evidence type="ECO:0000256" key="11">
    <source>
        <dbReference type="SAM" id="Phobius"/>
    </source>
</evidence>
<evidence type="ECO:0000256" key="10">
    <source>
        <dbReference type="ARBA" id="ARBA00023310"/>
    </source>
</evidence>
<feature type="transmembrane region" description="Helical" evidence="11">
    <location>
        <begin position="106"/>
        <end position="125"/>
    </location>
</feature>
<evidence type="ECO:0000256" key="1">
    <source>
        <dbReference type="ARBA" id="ARBA00004141"/>
    </source>
</evidence>
<dbReference type="Pfam" id="PF00119">
    <property type="entry name" value="ATP-synt_A"/>
    <property type="match status" value="1"/>
</dbReference>
<dbReference type="SUPFAM" id="SSF81336">
    <property type="entry name" value="F1F0 ATP synthase subunit A"/>
    <property type="match status" value="1"/>
</dbReference>
<keyword evidence="3" id="KW-0813">Transport</keyword>
<evidence type="ECO:0000256" key="5">
    <source>
        <dbReference type="ARBA" id="ARBA00022692"/>
    </source>
</evidence>
<keyword evidence="8" id="KW-0406">Ion transport</keyword>
<sequence>METLAGLESWNYLQIMPQLVTILITTVFISVISYIYYYKVKRMKPDEDPRGIVLVVELIIKSVERIVVDVLGVKYKNLTVYLLYVMGYILIGNWLSIIGFEPQSSMYTVTLSMALVTFIGIYYIAIKFQKLLFFKKFIINPLELITQFAPLISLSFRLFGNILGGSIILAMLYGVTANIWSNIPIIGQMNLLIGVIGPFLHIYFDLFAGSIQALIFGTLTLVYWKLQMEEVSSHKGELTIKLPKKLRKQQAINHEEEIYTERSIMEKK</sequence>
<dbReference type="Gene3D" id="1.20.120.220">
    <property type="entry name" value="ATP synthase, F0 complex, subunit A"/>
    <property type="match status" value="1"/>
</dbReference>
<dbReference type="RefSeq" id="WP_353306074.1">
    <property type="nucleotide sequence ID" value="NZ_AP028955.1"/>
</dbReference>
<keyword evidence="6" id="KW-0375">Hydrogen ion transport</keyword>
<keyword evidence="9 11" id="KW-0472">Membrane</keyword>